<organism evidence="1 2">
    <name type="scientific">Romanomermis culicivorax</name>
    <name type="common">Nematode worm</name>
    <dbReference type="NCBI Taxonomy" id="13658"/>
    <lineage>
        <taxon>Eukaryota</taxon>
        <taxon>Metazoa</taxon>
        <taxon>Ecdysozoa</taxon>
        <taxon>Nematoda</taxon>
        <taxon>Enoplea</taxon>
        <taxon>Dorylaimia</taxon>
        <taxon>Mermithida</taxon>
        <taxon>Mermithoidea</taxon>
        <taxon>Mermithidae</taxon>
        <taxon>Romanomermis</taxon>
    </lineage>
</organism>
<keyword evidence="1" id="KW-1185">Reference proteome</keyword>
<name>A0A915L3T2_ROMCU</name>
<dbReference type="Proteomes" id="UP000887565">
    <property type="component" value="Unplaced"/>
</dbReference>
<sequence>MLPYLRQESGMPDRKIEVKKRLKHLRQFLIDKNALIESNVVLENRRKSHTLDILDSCLMFLQQQHHFGGHSNKVKTLLRRTRSGQVSDQDHPESNCLSALFDQSLGTIFKISTASKYSDFDFQISQCFYDYLHCDDKLAKLTLNEKLKGSLKSDFPFTCVFYVRNSADSQISTACKLTFSITEDPNHSSRMIVVVNPLKKKSQSKKCLLIDSDLVTISRFPQNCSYTFQPKVDFQTERFKLLTIRSVGKGK</sequence>
<evidence type="ECO:0000313" key="1">
    <source>
        <dbReference type="Proteomes" id="UP000887565"/>
    </source>
</evidence>
<dbReference type="AlphaFoldDB" id="A0A915L3T2"/>
<evidence type="ECO:0000313" key="2">
    <source>
        <dbReference type="WBParaSite" id="nRc.2.0.1.t45755-RA"/>
    </source>
</evidence>
<protein>
    <submittedName>
        <fullName evidence="2">Uncharacterized protein</fullName>
    </submittedName>
</protein>
<reference evidence="2" key="1">
    <citation type="submission" date="2022-11" db="UniProtKB">
        <authorList>
            <consortium name="WormBaseParasite"/>
        </authorList>
    </citation>
    <scope>IDENTIFICATION</scope>
</reference>
<accession>A0A915L3T2</accession>
<dbReference type="WBParaSite" id="nRc.2.0.1.t45755-RA">
    <property type="protein sequence ID" value="nRc.2.0.1.t45755-RA"/>
    <property type="gene ID" value="nRc.2.0.1.g45755"/>
</dbReference>
<proteinExistence type="predicted"/>